<accession>A0AAV1E7U6</accession>
<sequence>MDALKDQGVQNMPNWKQWNQMEGWFAWHYSQSSATDAIFTGKWFFLYFRQCVGHFAVTGVSGSHSKKRSKDARSGIIEAIPERKPSSHSKKRSKDARLDIIEAIPETEPSLEVLDEYDNENQQMEEEGKESGLPNFRRFKRRSNQSASYTTNEDRVINRFFKPLGLGFEQALGTWAVKIARCGCNGLLPLSGAGWTSYIFHHDLSLYGMIWFEETNQMVFQTHVFDRSACEKKFPDNLA</sequence>
<evidence type="ECO:0000313" key="1">
    <source>
        <dbReference type="EMBL" id="CAI9115760.1"/>
    </source>
</evidence>
<protein>
    <submittedName>
        <fullName evidence="1">OLC1v1016752C1</fullName>
    </submittedName>
</protein>
<organism evidence="1 2">
    <name type="scientific">Oldenlandia corymbosa var. corymbosa</name>
    <dbReference type="NCBI Taxonomy" id="529605"/>
    <lineage>
        <taxon>Eukaryota</taxon>
        <taxon>Viridiplantae</taxon>
        <taxon>Streptophyta</taxon>
        <taxon>Embryophyta</taxon>
        <taxon>Tracheophyta</taxon>
        <taxon>Spermatophyta</taxon>
        <taxon>Magnoliopsida</taxon>
        <taxon>eudicotyledons</taxon>
        <taxon>Gunneridae</taxon>
        <taxon>Pentapetalae</taxon>
        <taxon>asterids</taxon>
        <taxon>lamiids</taxon>
        <taxon>Gentianales</taxon>
        <taxon>Rubiaceae</taxon>
        <taxon>Rubioideae</taxon>
        <taxon>Spermacoceae</taxon>
        <taxon>Hedyotis-Oldenlandia complex</taxon>
        <taxon>Oldenlandia</taxon>
    </lineage>
</organism>
<proteinExistence type="predicted"/>
<reference evidence="1" key="1">
    <citation type="submission" date="2023-03" db="EMBL/GenBank/DDBJ databases">
        <authorList>
            <person name="Julca I."/>
        </authorList>
    </citation>
    <scope>NUCLEOTIDE SEQUENCE</scope>
</reference>
<keyword evidence="2" id="KW-1185">Reference proteome</keyword>
<evidence type="ECO:0000313" key="2">
    <source>
        <dbReference type="Proteomes" id="UP001161247"/>
    </source>
</evidence>
<dbReference type="EMBL" id="OX459125">
    <property type="protein sequence ID" value="CAI9115760.1"/>
    <property type="molecule type" value="Genomic_DNA"/>
</dbReference>
<dbReference type="AlphaFoldDB" id="A0AAV1E7U6"/>
<gene>
    <name evidence="1" type="ORF">OLC1_LOCUS22223</name>
</gene>
<name>A0AAV1E7U6_OLDCO</name>
<dbReference type="Proteomes" id="UP001161247">
    <property type="component" value="Chromosome 8"/>
</dbReference>